<dbReference type="eggNOG" id="COG3316">
    <property type="taxonomic scope" value="Bacteria"/>
</dbReference>
<dbReference type="PANTHER" id="PTHR35528">
    <property type="entry name" value="BLL1675 PROTEIN"/>
    <property type="match status" value="1"/>
</dbReference>
<feature type="domain" description="DDE" evidence="4">
    <location>
        <begin position="70"/>
        <end position="203"/>
    </location>
</feature>
<evidence type="ECO:0000256" key="2">
    <source>
        <dbReference type="ARBA" id="ARBA00023125"/>
    </source>
</evidence>
<keyword evidence="1" id="KW-0815">Transposition</keyword>
<name>A0A085ZJ39_9FLAO</name>
<dbReference type="Proteomes" id="UP000028715">
    <property type="component" value="Unassembled WGS sequence"/>
</dbReference>
<keyword evidence="3" id="KW-0233">DNA recombination</keyword>
<dbReference type="EMBL" id="JPRL01000001">
    <property type="protein sequence ID" value="KFF04453.1"/>
    <property type="molecule type" value="Genomic_DNA"/>
</dbReference>
<evidence type="ECO:0000313" key="5">
    <source>
        <dbReference type="EMBL" id="KFF04453.1"/>
    </source>
</evidence>
<dbReference type="PANTHER" id="PTHR35528:SF3">
    <property type="entry name" value="BLL1675 PROTEIN"/>
    <property type="match status" value="1"/>
</dbReference>
<keyword evidence="6" id="KW-1185">Reference proteome</keyword>
<dbReference type="STRING" id="362418.IW19_02430"/>
<dbReference type="OrthoDB" id="1376408at2"/>
<comment type="caution">
    <text evidence="5">The sequence shown here is derived from an EMBL/GenBank/DDBJ whole genome shotgun (WGS) entry which is preliminary data.</text>
</comment>
<dbReference type="NCBIfam" id="NF033587">
    <property type="entry name" value="transpos_IS6"/>
    <property type="match status" value="1"/>
</dbReference>
<protein>
    <submittedName>
        <fullName evidence="5">Transposase</fullName>
    </submittedName>
</protein>
<proteinExistence type="predicted"/>
<dbReference type="RefSeq" id="WP_035680727.1">
    <property type="nucleotide sequence ID" value="NZ_JPRL01000001.1"/>
</dbReference>
<dbReference type="AlphaFoldDB" id="A0A085ZJ39"/>
<organism evidence="5 6">
    <name type="scientific">Flavobacterium reichenbachii</name>
    <dbReference type="NCBI Taxonomy" id="362418"/>
    <lineage>
        <taxon>Bacteria</taxon>
        <taxon>Pseudomonadati</taxon>
        <taxon>Bacteroidota</taxon>
        <taxon>Flavobacteriia</taxon>
        <taxon>Flavobacteriales</taxon>
        <taxon>Flavobacteriaceae</taxon>
        <taxon>Flavobacterium</taxon>
    </lineage>
</organism>
<keyword evidence="2" id="KW-0238">DNA-binding</keyword>
<dbReference type="InterPro" id="IPR047930">
    <property type="entry name" value="Transpos_IS6"/>
</dbReference>
<dbReference type="Pfam" id="PF13610">
    <property type="entry name" value="DDE_Tnp_IS240"/>
    <property type="match status" value="1"/>
</dbReference>
<evidence type="ECO:0000313" key="6">
    <source>
        <dbReference type="Proteomes" id="UP000028715"/>
    </source>
</evidence>
<dbReference type="GO" id="GO:0003677">
    <property type="term" value="F:DNA binding"/>
    <property type="evidence" value="ECO:0007669"/>
    <property type="project" value="UniProtKB-KW"/>
</dbReference>
<evidence type="ECO:0000259" key="4">
    <source>
        <dbReference type="Pfam" id="PF13610"/>
    </source>
</evidence>
<accession>A0A085ZJ39</accession>
<evidence type="ECO:0000256" key="1">
    <source>
        <dbReference type="ARBA" id="ARBA00022578"/>
    </source>
</evidence>
<dbReference type="InterPro" id="IPR032874">
    <property type="entry name" value="DDE_dom"/>
</dbReference>
<dbReference type="InterPro" id="IPR052183">
    <property type="entry name" value="IS_Transposase"/>
</dbReference>
<reference evidence="5 6" key="1">
    <citation type="submission" date="2014-07" db="EMBL/GenBank/DDBJ databases">
        <title>Genome of Flavobacterium reichenbachii LMG 25512.</title>
        <authorList>
            <person name="Stropko S.J."/>
            <person name="Pipes S.E."/>
            <person name="Newman J.D."/>
        </authorList>
    </citation>
    <scope>NUCLEOTIDE SEQUENCE [LARGE SCALE GENOMIC DNA]</scope>
    <source>
        <strain evidence="5 6">LMG 25512</strain>
    </source>
</reference>
<gene>
    <name evidence="5" type="ORF">IW19_02430</name>
</gene>
<evidence type="ECO:0000256" key="3">
    <source>
        <dbReference type="ARBA" id="ARBA00023172"/>
    </source>
</evidence>
<dbReference type="GO" id="GO:0006310">
    <property type="term" value="P:DNA recombination"/>
    <property type="evidence" value="ECO:0007669"/>
    <property type="project" value="UniProtKB-KW"/>
</dbReference>
<dbReference type="GO" id="GO:0032196">
    <property type="term" value="P:transposition"/>
    <property type="evidence" value="ECO:0007669"/>
    <property type="project" value="UniProtKB-KW"/>
</dbReference>
<sequence length="221" mass="25952">MNTKGHCYPKQIILQAVYFKLRFTLSYRDVEEIMKMRGVHVDHATIQRWVYKFTPLLETEMKKRKGRVGTSWRLDETYIKVKGIWCYLYRAVDKLGNTVDFLLTRKRQRMSAQSFLIKAIGNNSRPRVINIDKSGSNTAAIKVYNKRSFSKIKIRQCKYLNNIVEQDHRFIKWRIQNGLGFKSFESARRTLSGIEVVHMLRKNQMIGPGISMFKSFCKLAG</sequence>